<dbReference type="OrthoDB" id="9816206at2"/>
<reference evidence="3 4" key="1">
    <citation type="submission" date="2014-03" db="EMBL/GenBank/DDBJ databases">
        <title>Draft Genome Sequence of Actibacterium mucosum KCTC 23349, a Marine Alphaproteobacterium with Complex Ionic Requirements Isolated from Mediterranean Seawater at Malvarrosa Beach, Valencia, Spain.</title>
        <authorList>
            <person name="Arahal D.R."/>
            <person name="Shao Z."/>
            <person name="Lai Q."/>
            <person name="Pujalte M.J."/>
        </authorList>
    </citation>
    <scope>NUCLEOTIDE SEQUENCE [LARGE SCALE GENOMIC DNA]</scope>
    <source>
        <strain evidence="3 4">KCTC 23349</strain>
    </source>
</reference>
<evidence type="ECO:0000256" key="1">
    <source>
        <dbReference type="SAM" id="Coils"/>
    </source>
</evidence>
<keyword evidence="1" id="KW-0175">Coiled coil</keyword>
<protein>
    <recommendedName>
        <fullName evidence="2">KilA-N DNA-binding domain-containing protein</fullName>
    </recommendedName>
</protein>
<sequence length="265" mass="29672">MPDIEAPAGIYTLRGRLVMLDRDVADLFGTTTKRLNQATLSRNADKFPEDYAFRATDAETEDLRSQIVTRNPDAKRITAPTVYTEEGVIMCATVLKTDRAVEVTKRVVRTFVAVQRQMDERRNRDVSDPLPDLGAVEAVQVPPVLSQKVQGYIDKLANVTLTQAQRDAVMEEVQAFKAEGFAALHAFTKRPTIKTATAAADLRKRMAEAELAEEKVRQERTETRDKERLALIRDALLVAEFERAQKAATAEEFARILRGLDPAQN</sequence>
<name>A0A037ZPA2_9RHOB</name>
<organism evidence="3 4">
    <name type="scientific">Actibacterium mucosum KCTC 23349</name>
    <dbReference type="NCBI Taxonomy" id="1454373"/>
    <lineage>
        <taxon>Bacteria</taxon>
        <taxon>Pseudomonadati</taxon>
        <taxon>Pseudomonadota</taxon>
        <taxon>Alphaproteobacteria</taxon>
        <taxon>Rhodobacterales</taxon>
        <taxon>Roseobacteraceae</taxon>
        <taxon>Actibacterium</taxon>
    </lineage>
</organism>
<keyword evidence="4" id="KW-1185">Reference proteome</keyword>
<feature type="coiled-coil region" evidence="1">
    <location>
        <begin position="199"/>
        <end position="226"/>
    </location>
</feature>
<dbReference type="STRING" id="1454373.ACMU_03005"/>
<feature type="domain" description="KilA-N DNA-binding" evidence="2">
    <location>
        <begin position="10"/>
        <end position="94"/>
    </location>
</feature>
<evidence type="ECO:0000259" key="2">
    <source>
        <dbReference type="Pfam" id="PF10543"/>
    </source>
</evidence>
<proteinExistence type="predicted"/>
<comment type="caution">
    <text evidence="3">The sequence shown here is derived from an EMBL/GenBank/DDBJ whole genome shotgun (WGS) entry which is preliminary data.</text>
</comment>
<dbReference type="EMBL" id="JFKE01000001">
    <property type="protein sequence ID" value="KAJ57490.1"/>
    <property type="molecule type" value="Genomic_DNA"/>
</dbReference>
<evidence type="ECO:0000313" key="3">
    <source>
        <dbReference type="EMBL" id="KAJ57490.1"/>
    </source>
</evidence>
<dbReference type="Proteomes" id="UP000026249">
    <property type="component" value="Unassembled WGS sequence"/>
</dbReference>
<dbReference type="AlphaFoldDB" id="A0A037ZPA2"/>
<evidence type="ECO:0000313" key="4">
    <source>
        <dbReference type="Proteomes" id="UP000026249"/>
    </source>
</evidence>
<accession>A0A037ZPA2</accession>
<dbReference type="Pfam" id="PF10543">
    <property type="entry name" value="ORF6N"/>
    <property type="match status" value="1"/>
</dbReference>
<dbReference type="RefSeq" id="WP_051587836.1">
    <property type="nucleotide sequence ID" value="NZ_JFKE01000001.1"/>
</dbReference>
<dbReference type="InterPro" id="IPR018873">
    <property type="entry name" value="KilA-N_DNA-bd_domain"/>
</dbReference>
<gene>
    <name evidence="3" type="ORF">ACMU_03005</name>
</gene>